<comment type="function">
    <text evidence="50">Catalyzes the hydrolysis of acyl-CoAs into free fatty acids and coenzyme A (CoASH), regulating their respective intracellular levels. Displays no strong substrate specificity with respect to the carboxylic acid moiety of Acyl-CoAs. Hydrolyzes medium length (C2 to C20) straight-chain, saturated and unsaturated acyl-CoAS but is inactive towards substrates with longer aliphatic chains. Moreover, it catalyzes the hydrolysis of CoA esters of bile acids, such as choloyl-CoA and chenodeoxycholoyl-CoA and competes with bile acid CoA:amino acid N-acyltransferase (BAAT). Is also able to hydrolyze CoA esters of dicarboxylic acids. It is involved in the metabolic regulation of peroxisome proliferation.</text>
</comment>
<evidence type="ECO:0000256" key="1">
    <source>
        <dbReference type="ARBA" id="ARBA00000295"/>
    </source>
</evidence>
<comment type="catalytic activity">
    <reaction evidence="47">
        <text>propanoyl-CoA + H2O = propanoate + CoA + H(+)</text>
        <dbReference type="Rhea" id="RHEA:40103"/>
        <dbReference type="ChEBI" id="CHEBI:15377"/>
        <dbReference type="ChEBI" id="CHEBI:15378"/>
        <dbReference type="ChEBI" id="CHEBI:17272"/>
        <dbReference type="ChEBI" id="CHEBI:57287"/>
        <dbReference type="ChEBI" id="CHEBI:57392"/>
    </reaction>
    <physiologicalReaction direction="left-to-right" evidence="47">
        <dbReference type="Rhea" id="RHEA:40104"/>
    </physiologicalReaction>
</comment>
<dbReference type="FunFam" id="1.10.10.60:FF:000016">
    <property type="entry name" value="Transcriptional activator Myb isoform A"/>
    <property type="match status" value="1"/>
</dbReference>
<comment type="catalytic activity">
    <reaction evidence="25">
        <text>tetradecanoyl-CoA + H2O = tetradecanoate + CoA + H(+)</text>
        <dbReference type="Rhea" id="RHEA:40119"/>
        <dbReference type="ChEBI" id="CHEBI:15377"/>
        <dbReference type="ChEBI" id="CHEBI:15378"/>
        <dbReference type="ChEBI" id="CHEBI:30807"/>
        <dbReference type="ChEBI" id="CHEBI:57287"/>
        <dbReference type="ChEBI" id="CHEBI:57385"/>
    </reaction>
    <physiologicalReaction direction="left-to-right" evidence="25">
        <dbReference type="Rhea" id="RHEA:40120"/>
    </physiologicalReaction>
</comment>
<keyword evidence="8" id="KW-0962">Peroxisome biogenesis</keyword>
<evidence type="ECO:0000256" key="36">
    <source>
        <dbReference type="ARBA" id="ARBA00051390"/>
    </source>
</evidence>
<reference evidence="62" key="1">
    <citation type="submission" date="2022-11" db="EMBL/GenBank/DDBJ databases">
        <title>Chromosome-level genome of Pogonophryne albipinna.</title>
        <authorList>
            <person name="Jo E."/>
        </authorList>
    </citation>
    <scope>NUCLEOTIDE SEQUENCE</scope>
    <source>
        <strain evidence="62">SGF0006</strain>
        <tissue evidence="62">Muscle</tissue>
    </source>
</reference>
<dbReference type="CDD" id="cd03445">
    <property type="entry name" value="Thioesterase_II_repeat2"/>
    <property type="match status" value="1"/>
</dbReference>
<comment type="catalytic activity">
    <reaction evidence="36">
        <text>prostaglandin F2alpha-CoA + H2O = prostaglandin F2alpha + CoA + H(+)</text>
        <dbReference type="Rhea" id="RHEA:59948"/>
        <dbReference type="ChEBI" id="CHEBI:15377"/>
        <dbReference type="ChEBI" id="CHEBI:15378"/>
        <dbReference type="ChEBI" id="CHEBI:57287"/>
        <dbReference type="ChEBI" id="CHEBI:57404"/>
        <dbReference type="ChEBI" id="CHEBI:143532"/>
    </reaction>
    <physiologicalReaction direction="left-to-right" evidence="36">
        <dbReference type="Rhea" id="RHEA:59949"/>
    </physiologicalReaction>
</comment>
<dbReference type="CDD" id="cd00167">
    <property type="entry name" value="SANT"/>
    <property type="match status" value="3"/>
</dbReference>
<dbReference type="InterPro" id="IPR042171">
    <property type="entry name" value="Acyl-CoA_hotdog"/>
</dbReference>
<evidence type="ECO:0000256" key="33">
    <source>
        <dbReference type="ARBA" id="ARBA00051199"/>
    </source>
</evidence>
<dbReference type="SMART" id="SM00717">
    <property type="entry name" value="SANT"/>
    <property type="match status" value="3"/>
</dbReference>
<dbReference type="CDD" id="cd03444">
    <property type="entry name" value="Thioesterase_II_repeat1"/>
    <property type="match status" value="1"/>
</dbReference>
<dbReference type="SUPFAM" id="SSF46689">
    <property type="entry name" value="Homeodomain-like"/>
    <property type="match status" value="2"/>
</dbReference>
<evidence type="ECO:0000256" key="43">
    <source>
        <dbReference type="ARBA" id="ARBA00052034"/>
    </source>
</evidence>
<evidence type="ECO:0000256" key="34">
    <source>
        <dbReference type="ARBA" id="ARBA00051261"/>
    </source>
</evidence>
<evidence type="ECO:0000256" key="13">
    <source>
        <dbReference type="ARBA" id="ARBA00023098"/>
    </source>
</evidence>
<keyword evidence="17" id="KW-0539">Nucleus</keyword>
<keyword evidence="15" id="KW-0576">Peroxisome</keyword>
<organism evidence="62 63">
    <name type="scientific">Pogonophryne albipinna</name>
    <dbReference type="NCBI Taxonomy" id="1090488"/>
    <lineage>
        <taxon>Eukaryota</taxon>
        <taxon>Metazoa</taxon>
        <taxon>Chordata</taxon>
        <taxon>Craniata</taxon>
        <taxon>Vertebrata</taxon>
        <taxon>Euteleostomi</taxon>
        <taxon>Actinopterygii</taxon>
        <taxon>Neopterygii</taxon>
        <taxon>Teleostei</taxon>
        <taxon>Neoteleostei</taxon>
        <taxon>Acanthomorphata</taxon>
        <taxon>Eupercaria</taxon>
        <taxon>Perciformes</taxon>
        <taxon>Notothenioidei</taxon>
        <taxon>Pogonophryne</taxon>
    </lineage>
</organism>
<evidence type="ECO:0000256" key="58">
    <source>
        <dbReference type="ARBA" id="ARBA00081859"/>
    </source>
</evidence>
<dbReference type="GO" id="GO:0052689">
    <property type="term" value="F:carboxylic ester hydrolase activity"/>
    <property type="evidence" value="ECO:0007669"/>
    <property type="project" value="UniProtKB-KW"/>
</dbReference>
<evidence type="ECO:0000256" key="4">
    <source>
        <dbReference type="ARBA" id="ARBA00006538"/>
    </source>
</evidence>
<dbReference type="FunFam" id="2.40.160.210:FF:000002">
    <property type="entry name" value="acyl-coenzyme A thioesterase 8"/>
    <property type="match status" value="1"/>
</dbReference>
<keyword evidence="10" id="KW-0378">Hydrolase</keyword>
<evidence type="ECO:0000256" key="30">
    <source>
        <dbReference type="ARBA" id="ARBA00050783"/>
    </source>
</evidence>
<comment type="catalytic activity">
    <reaction evidence="19">
        <text>(9Z)-octadecenoyl-CoA + H2O = (9Z)-octadecenoate + CoA + H(+)</text>
        <dbReference type="Rhea" id="RHEA:40139"/>
        <dbReference type="ChEBI" id="CHEBI:15377"/>
        <dbReference type="ChEBI" id="CHEBI:15378"/>
        <dbReference type="ChEBI" id="CHEBI:30823"/>
        <dbReference type="ChEBI" id="CHEBI:57287"/>
        <dbReference type="ChEBI" id="CHEBI:57387"/>
    </reaction>
    <physiologicalReaction direction="left-to-right" evidence="19">
        <dbReference type="Rhea" id="RHEA:40140"/>
    </physiologicalReaction>
</comment>
<dbReference type="GO" id="GO:0047994">
    <property type="term" value="F:hydroxymethylglutaryl-CoA hydrolase activity"/>
    <property type="evidence" value="ECO:0007669"/>
    <property type="project" value="UniProtKB-EC"/>
</dbReference>
<evidence type="ECO:0000256" key="37">
    <source>
        <dbReference type="ARBA" id="ARBA00051478"/>
    </source>
</evidence>
<dbReference type="EC" id="3.1.2.5" evidence="51"/>
<comment type="catalytic activity">
    <reaction evidence="45">
        <text>4,8-dimethylnonanoyl-CoA + H2O = 4,8-dimethylnonanoate + CoA + H(+)</text>
        <dbReference type="Rhea" id="RHEA:40223"/>
        <dbReference type="ChEBI" id="CHEBI:15377"/>
        <dbReference type="ChEBI" id="CHEBI:15378"/>
        <dbReference type="ChEBI" id="CHEBI:57287"/>
        <dbReference type="ChEBI" id="CHEBI:77061"/>
        <dbReference type="ChEBI" id="CHEBI:77063"/>
    </reaction>
    <physiologicalReaction direction="left-to-right" evidence="45">
        <dbReference type="Rhea" id="RHEA:40224"/>
    </physiologicalReaction>
</comment>
<evidence type="ECO:0000256" key="11">
    <source>
        <dbReference type="ARBA" id="ARBA00022832"/>
    </source>
</evidence>
<evidence type="ECO:0000256" key="25">
    <source>
        <dbReference type="ARBA" id="ARBA00048180"/>
    </source>
</evidence>
<evidence type="ECO:0000256" key="42">
    <source>
        <dbReference type="ARBA" id="ARBA00052008"/>
    </source>
</evidence>
<comment type="subcellular location">
    <subcellularLocation>
        <location evidence="2">Nucleus</location>
    </subcellularLocation>
    <subcellularLocation>
        <location evidence="3">Peroxisome matrix</location>
    </subcellularLocation>
</comment>
<dbReference type="InterPro" id="IPR001005">
    <property type="entry name" value="SANT/Myb"/>
</dbReference>
<comment type="catalytic activity">
    <reaction evidence="46">
        <text>3alpha,7alpha,12alpha-trihydroxy-5beta-cholestan-26-oyl-CoA + H2O = 3alpha,7alpha,12alpha-trihydroxy-5beta-cholestan-26-oate + CoA + H(+)</text>
        <dbReference type="Rhea" id="RHEA:59936"/>
        <dbReference type="ChEBI" id="CHEBI:15377"/>
        <dbReference type="ChEBI" id="CHEBI:15378"/>
        <dbReference type="ChEBI" id="CHEBI:57287"/>
        <dbReference type="ChEBI" id="CHEBI:63001"/>
        <dbReference type="ChEBI" id="CHEBI:85674"/>
    </reaction>
    <physiologicalReaction direction="left-to-right" evidence="46">
        <dbReference type="Rhea" id="RHEA:59937"/>
    </physiologicalReaction>
</comment>
<dbReference type="EC" id="3.1.2.1" evidence="6"/>
<evidence type="ECO:0000256" key="18">
    <source>
        <dbReference type="ARBA" id="ARBA00035852"/>
    </source>
</evidence>
<dbReference type="PANTHER" id="PTHR11066">
    <property type="entry name" value="ACYL-COA THIOESTERASE"/>
    <property type="match status" value="1"/>
</dbReference>
<comment type="catalytic activity">
    <reaction evidence="38">
        <text>glutaryl-CoA + H2O = glutarate + CoA + H(+)</text>
        <dbReference type="Rhea" id="RHEA:40575"/>
        <dbReference type="ChEBI" id="CHEBI:15377"/>
        <dbReference type="ChEBI" id="CHEBI:15378"/>
        <dbReference type="ChEBI" id="CHEBI:30921"/>
        <dbReference type="ChEBI" id="CHEBI:57287"/>
        <dbReference type="ChEBI" id="CHEBI:57378"/>
    </reaction>
    <physiologicalReaction direction="left-to-right" evidence="38">
        <dbReference type="Rhea" id="RHEA:40576"/>
    </physiologicalReaction>
</comment>
<feature type="domain" description="HTH myb-type" evidence="61">
    <location>
        <begin position="79"/>
        <end position="134"/>
    </location>
</feature>
<evidence type="ECO:0000256" key="8">
    <source>
        <dbReference type="ARBA" id="ARBA00022593"/>
    </source>
</evidence>
<comment type="catalytic activity">
    <reaction evidence="22">
        <text>hexadecanoyl-CoA + H2O = hexadecanoate + CoA + H(+)</text>
        <dbReference type="Rhea" id="RHEA:16645"/>
        <dbReference type="ChEBI" id="CHEBI:7896"/>
        <dbReference type="ChEBI" id="CHEBI:15377"/>
        <dbReference type="ChEBI" id="CHEBI:15378"/>
        <dbReference type="ChEBI" id="CHEBI:57287"/>
        <dbReference type="ChEBI" id="CHEBI:57379"/>
        <dbReference type="EC" id="3.1.2.2"/>
    </reaction>
    <physiologicalReaction direction="left-to-right" evidence="22">
        <dbReference type="Rhea" id="RHEA:16646"/>
    </physiologicalReaction>
</comment>
<evidence type="ECO:0000256" key="26">
    <source>
        <dbReference type="ARBA" id="ARBA00050199"/>
    </source>
</evidence>
<dbReference type="GO" id="GO:0005782">
    <property type="term" value="C:peroxisomal matrix"/>
    <property type="evidence" value="ECO:0007669"/>
    <property type="project" value="UniProtKB-SubCell"/>
</dbReference>
<evidence type="ECO:0000256" key="19">
    <source>
        <dbReference type="ARBA" id="ARBA00037002"/>
    </source>
</evidence>
<feature type="domain" description="Myb-like" evidence="60">
    <location>
        <begin position="79"/>
        <end position="130"/>
    </location>
</feature>
<evidence type="ECO:0000256" key="35">
    <source>
        <dbReference type="ARBA" id="ARBA00051360"/>
    </source>
</evidence>
<evidence type="ECO:0000256" key="15">
    <source>
        <dbReference type="ARBA" id="ARBA00023140"/>
    </source>
</evidence>
<evidence type="ECO:0000256" key="12">
    <source>
        <dbReference type="ARBA" id="ARBA00023015"/>
    </source>
</evidence>
<evidence type="ECO:0000313" key="62">
    <source>
        <dbReference type="EMBL" id="KAJ4922315.1"/>
    </source>
</evidence>
<dbReference type="FunFam" id="1.10.10.60:FF:000639">
    <property type="entry name" value="V-myb avian myeloblastosis viral oncogene homolog-like 2b"/>
    <property type="match status" value="1"/>
</dbReference>
<dbReference type="InterPro" id="IPR049450">
    <property type="entry name" value="ACOT8-like_C"/>
</dbReference>
<evidence type="ECO:0000256" key="7">
    <source>
        <dbReference type="ARBA" id="ARBA00022487"/>
    </source>
</evidence>
<dbReference type="Pfam" id="PF13622">
    <property type="entry name" value="4HBT_3"/>
    <property type="match status" value="1"/>
</dbReference>
<dbReference type="InterPro" id="IPR009057">
    <property type="entry name" value="Homeodomain-like_sf"/>
</dbReference>
<comment type="catalytic activity">
    <reaction evidence="32">
        <text>2-methyloctadecanoyl-CoA + H2O = 2-methyloctadecanoate + CoA + H(+)</text>
        <dbReference type="Rhea" id="RHEA:59940"/>
        <dbReference type="ChEBI" id="CHEBI:15377"/>
        <dbReference type="ChEBI" id="CHEBI:15378"/>
        <dbReference type="ChEBI" id="CHEBI:57287"/>
        <dbReference type="ChEBI" id="CHEBI:143530"/>
        <dbReference type="ChEBI" id="CHEBI:143531"/>
    </reaction>
    <physiologicalReaction direction="left-to-right" evidence="32">
        <dbReference type="Rhea" id="RHEA:59941"/>
    </physiologicalReaction>
</comment>
<keyword evidence="63" id="KW-1185">Reference proteome</keyword>
<comment type="catalytic activity">
    <reaction evidence="24">
        <text>dodecanoyl-CoA + H2O = dodecanoate + CoA + H(+)</text>
        <dbReference type="Rhea" id="RHEA:30135"/>
        <dbReference type="ChEBI" id="CHEBI:15377"/>
        <dbReference type="ChEBI" id="CHEBI:15378"/>
        <dbReference type="ChEBI" id="CHEBI:18262"/>
        <dbReference type="ChEBI" id="CHEBI:57287"/>
        <dbReference type="ChEBI" id="CHEBI:57375"/>
    </reaction>
    <physiologicalReaction direction="left-to-right" evidence="24">
        <dbReference type="Rhea" id="RHEA:30136"/>
    </physiologicalReaction>
</comment>
<comment type="catalytic activity">
    <reaction evidence="44">
        <text>malonyl-CoA + H2O = malonate + CoA + H(+)</text>
        <dbReference type="Rhea" id="RHEA:40219"/>
        <dbReference type="ChEBI" id="CHEBI:15377"/>
        <dbReference type="ChEBI" id="CHEBI:15378"/>
        <dbReference type="ChEBI" id="CHEBI:15792"/>
        <dbReference type="ChEBI" id="CHEBI:57287"/>
        <dbReference type="ChEBI" id="CHEBI:57384"/>
    </reaction>
    <physiologicalReaction direction="left-to-right" evidence="44">
        <dbReference type="Rhea" id="RHEA:40220"/>
    </physiologicalReaction>
</comment>
<comment type="catalytic activity">
    <reaction evidence="28">
        <text>(9Z)-hexadecenoyl-CoA + H2O = (9Z)-hexadecenoate + CoA + H(+)</text>
        <dbReference type="Rhea" id="RHEA:40131"/>
        <dbReference type="ChEBI" id="CHEBI:15377"/>
        <dbReference type="ChEBI" id="CHEBI:15378"/>
        <dbReference type="ChEBI" id="CHEBI:32372"/>
        <dbReference type="ChEBI" id="CHEBI:57287"/>
        <dbReference type="ChEBI" id="CHEBI:61540"/>
    </reaction>
    <physiologicalReaction direction="left-to-right" evidence="28">
        <dbReference type="Rhea" id="RHEA:40132"/>
    </physiologicalReaction>
</comment>
<dbReference type="GO" id="GO:0006637">
    <property type="term" value="P:acyl-CoA metabolic process"/>
    <property type="evidence" value="ECO:0007669"/>
    <property type="project" value="InterPro"/>
</dbReference>
<dbReference type="GO" id="GO:0033882">
    <property type="term" value="F:choloyl-CoA hydrolase activity"/>
    <property type="evidence" value="ECO:0007669"/>
    <property type="project" value="UniProtKB-EC"/>
</dbReference>
<evidence type="ECO:0000256" key="28">
    <source>
        <dbReference type="ARBA" id="ARBA00050352"/>
    </source>
</evidence>
<evidence type="ECO:0000256" key="49">
    <source>
        <dbReference type="ARBA" id="ARBA00052880"/>
    </source>
</evidence>
<accession>A0AAD6AD09</accession>
<sequence>MSRWQRGEDSEEAMHQDTDSDVPERGDGGKVKVKWTQEEDDKLKALVQKLGTNDWKHIANYIPNHSEPQCQHRWFKVLDPELVKGPWTKEEDEKVIELVNLYGNKQWATVAKHLKGRLGKQCRERWHNHLNPNVKKSSWTAEEDLIIYKAHCLLGNRWAEIAKLLPGRTDNAVKNHWNSTIKRKLEMGFYAGEVFGPNELEEILARVNKDEQTVRHGFPYQPSSMAFDPVQKILAVGTQSGALRLGTHHWVPRSQRLFGGQIIGQALVAAAKSVSDNLYAHSLHCYFVRAGDPKVPVLYQVDRIRDGRSFTVRSVRAIQHGQPILICQASFQMLQPSPLQHQFTMPVVPPPEDLLTVEELIRLYLSKPDLTEKYKLGLNKLLANEVPIEIKPVKPPVFYKLTASEPKNLFWVRARGYIGEGNMKLHCCVAAYASDFAFLGTALLPYPGYRAQFAASLDHAMWFHSTFRSDEWMLYECESPWAGGSRGLVQGRLWRRDGVLAASCSQEGVLRVKPVTRPSKL</sequence>
<dbReference type="GO" id="GO:0004778">
    <property type="term" value="F:succinyl-CoA hydrolase activity"/>
    <property type="evidence" value="ECO:0007669"/>
    <property type="project" value="UniProtKB-EC"/>
</dbReference>
<dbReference type="GO" id="GO:0007031">
    <property type="term" value="P:peroxisome organization"/>
    <property type="evidence" value="ECO:0007669"/>
    <property type="project" value="UniProtKB-KW"/>
</dbReference>
<dbReference type="EC" id="3.1.2.3" evidence="52"/>
<evidence type="ECO:0000256" key="55">
    <source>
        <dbReference type="ARBA" id="ARBA00068564"/>
    </source>
</evidence>
<comment type="similarity">
    <text evidence="4">Belongs to the C/M/P thioester hydrolase family.</text>
</comment>
<comment type="catalytic activity">
    <reaction evidence="48">
        <text>succinyl-CoA + H2O = succinate + CoA + H(+)</text>
        <dbReference type="Rhea" id="RHEA:11516"/>
        <dbReference type="ChEBI" id="CHEBI:15377"/>
        <dbReference type="ChEBI" id="CHEBI:15378"/>
        <dbReference type="ChEBI" id="CHEBI:30031"/>
        <dbReference type="ChEBI" id="CHEBI:57287"/>
        <dbReference type="ChEBI" id="CHEBI:57292"/>
        <dbReference type="EC" id="3.1.2.3"/>
    </reaction>
    <physiologicalReaction direction="left-to-right" evidence="48">
        <dbReference type="Rhea" id="RHEA:11517"/>
    </physiologicalReaction>
</comment>
<evidence type="ECO:0000256" key="44">
    <source>
        <dbReference type="ARBA" id="ARBA00052089"/>
    </source>
</evidence>
<evidence type="ECO:0000256" key="53">
    <source>
        <dbReference type="ARBA" id="ARBA00066445"/>
    </source>
</evidence>
<evidence type="ECO:0000259" key="60">
    <source>
        <dbReference type="PROSITE" id="PS50090"/>
    </source>
</evidence>
<evidence type="ECO:0000256" key="50">
    <source>
        <dbReference type="ARBA" id="ARBA00057463"/>
    </source>
</evidence>
<dbReference type="PROSITE" id="PS50090">
    <property type="entry name" value="MYB_LIKE"/>
    <property type="match status" value="3"/>
</dbReference>
<dbReference type="EC" id="3.1.2.27" evidence="53"/>
<dbReference type="GO" id="GO:0003986">
    <property type="term" value="F:acetyl-CoA hydrolase activity"/>
    <property type="evidence" value="ECO:0007669"/>
    <property type="project" value="UniProtKB-EC"/>
</dbReference>
<comment type="catalytic activity">
    <reaction evidence="30">
        <text>(9Z)-tetradecenoyl-CoA + H2O = (9Z)-tetradecenoate + CoA + H(+)</text>
        <dbReference type="Rhea" id="RHEA:40135"/>
        <dbReference type="ChEBI" id="CHEBI:15377"/>
        <dbReference type="ChEBI" id="CHEBI:15378"/>
        <dbReference type="ChEBI" id="CHEBI:32370"/>
        <dbReference type="ChEBI" id="CHEBI:57287"/>
        <dbReference type="ChEBI" id="CHEBI:65060"/>
    </reaction>
    <physiologicalReaction direction="left-to-right" evidence="30">
        <dbReference type="Rhea" id="RHEA:40136"/>
    </physiologicalReaction>
</comment>
<dbReference type="AlphaFoldDB" id="A0AAD6AD09"/>
<evidence type="ECO:0000256" key="2">
    <source>
        <dbReference type="ARBA" id="ARBA00004123"/>
    </source>
</evidence>
<comment type="catalytic activity">
    <reaction evidence="26">
        <text>hexanoyl-CoA + H2O = hexanoate + CoA + H(+)</text>
        <dbReference type="Rhea" id="RHEA:40115"/>
        <dbReference type="ChEBI" id="CHEBI:15377"/>
        <dbReference type="ChEBI" id="CHEBI:15378"/>
        <dbReference type="ChEBI" id="CHEBI:17120"/>
        <dbReference type="ChEBI" id="CHEBI:57287"/>
        <dbReference type="ChEBI" id="CHEBI:62620"/>
    </reaction>
    <physiologicalReaction direction="left-to-right" evidence="26">
        <dbReference type="Rhea" id="RHEA:40116"/>
    </physiologicalReaction>
</comment>
<evidence type="ECO:0000256" key="59">
    <source>
        <dbReference type="SAM" id="MobiDB-lite"/>
    </source>
</evidence>
<evidence type="ECO:0000256" key="20">
    <source>
        <dbReference type="ARBA" id="ARBA00038848"/>
    </source>
</evidence>
<dbReference type="InterPro" id="IPR017930">
    <property type="entry name" value="Myb_dom"/>
</dbReference>
<evidence type="ECO:0000256" key="14">
    <source>
        <dbReference type="ARBA" id="ARBA00023125"/>
    </source>
</evidence>
<evidence type="ECO:0000313" key="63">
    <source>
        <dbReference type="Proteomes" id="UP001219934"/>
    </source>
</evidence>
<comment type="catalytic activity">
    <reaction evidence="35">
        <text>(3S)-3-hydroxy-3-methylglutaryl-CoA + H2O = 3-hydroxy-3-methylglutarate + CoA + H(+)</text>
        <dbReference type="Rhea" id="RHEA:16305"/>
        <dbReference type="ChEBI" id="CHEBI:15377"/>
        <dbReference type="ChEBI" id="CHEBI:15378"/>
        <dbReference type="ChEBI" id="CHEBI:17325"/>
        <dbReference type="ChEBI" id="CHEBI:43074"/>
        <dbReference type="ChEBI" id="CHEBI:57287"/>
        <dbReference type="EC" id="3.1.2.5"/>
    </reaction>
    <physiologicalReaction direction="left-to-right" evidence="35">
        <dbReference type="Rhea" id="RHEA:16306"/>
    </physiologicalReaction>
</comment>
<proteinExistence type="inferred from homology"/>
<evidence type="ECO:0000256" key="5">
    <source>
        <dbReference type="ARBA" id="ARBA00011738"/>
    </source>
</evidence>
<evidence type="ECO:0000256" key="24">
    <source>
        <dbReference type="ARBA" id="ARBA00048074"/>
    </source>
</evidence>
<evidence type="ECO:0000256" key="32">
    <source>
        <dbReference type="ARBA" id="ARBA00051162"/>
    </source>
</evidence>
<evidence type="ECO:0000256" key="45">
    <source>
        <dbReference type="ARBA" id="ARBA00052112"/>
    </source>
</evidence>
<dbReference type="GO" id="GO:0009062">
    <property type="term" value="P:fatty acid catabolic process"/>
    <property type="evidence" value="ECO:0007669"/>
    <property type="project" value="TreeGrafter"/>
</dbReference>
<dbReference type="InterPro" id="IPR049449">
    <property type="entry name" value="TesB_ACOT8-like_N"/>
</dbReference>
<evidence type="ECO:0000256" key="27">
    <source>
        <dbReference type="ARBA" id="ARBA00050280"/>
    </source>
</evidence>
<dbReference type="Pfam" id="PF00249">
    <property type="entry name" value="Myb_DNA-binding"/>
    <property type="match status" value="1"/>
</dbReference>
<evidence type="ECO:0000256" key="6">
    <source>
        <dbReference type="ARBA" id="ARBA00011920"/>
    </source>
</evidence>
<dbReference type="FunFam" id="1.10.10.60:FF:000010">
    <property type="entry name" value="Transcriptional activator Myb isoform A"/>
    <property type="match status" value="1"/>
</dbReference>
<dbReference type="PANTHER" id="PTHR11066:SF34">
    <property type="entry name" value="ACYL-COENZYME A THIOESTERASE 8"/>
    <property type="match status" value="1"/>
</dbReference>
<dbReference type="EC" id="3.1.2.11" evidence="54"/>
<evidence type="ECO:0000256" key="48">
    <source>
        <dbReference type="ARBA" id="ARBA00052821"/>
    </source>
</evidence>
<comment type="catalytic activity">
    <reaction evidence="49">
        <text>acetyl-CoA + H2O = acetate + CoA + H(+)</text>
        <dbReference type="Rhea" id="RHEA:20289"/>
        <dbReference type="ChEBI" id="CHEBI:15377"/>
        <dbReference type="ChEBI" id="CHEBI:15378"/>
        <dbReference type="ChEBI" id="CHEBI:30089"/>
        <dbReference type="ChEBI" id="CHEBI:57287"/>
        <dbReference type="ChEBI" id="CHEBI:57288"/>
        <dbReference type="EC" id="3.1.2.1"/>
    </reaction>
    <physiologicalReaction direction="left-to-right" evidence="49">
        <dbReference type="Rhea" id="RHEA:20290"/>
    </physiologicalReaction>
</comment>
<evidence type="ECO:0000256" key="29">
    <source>
        <dbReference type="ARBA" id="ARBA00050576"/>
    </source>
</evidence>
<dbReference type="SUPFAM" id="SSF54637">
    <property type="entry name" value="Thioesterase/thiol ester dehydrase-isomerase"/>
    <property type="match status" value="2"/>
</dbReference>
<dbReference type="Proteomes" id="UP001219934">
    <property type="component" value="Unassembled WGS sequence"/>
</dbReference>
<evidence type="ECO:0000256" key="56">
    <source>
        <dbReference type="ARBA" id="ARBA00081170"/>
    </source>
</evidence>
<evidence type="ECO:0000256" key="23">
    <source>
        <dbReference type="ARBA" id="ARBA00047969"/>
    </source>
</evidence>
<dbReference type="Pfam" id="PF13921">
    <property type="entry name" value="Myb_DNA-bind_6"/>
    <property type="match status" value="1"/>
</dbReference>
<dbReference type="GO" id="GO:0005634">
    <property type="term" value="C:nucleus"/>
    <property type="evidence" value="ECO:0007669"/>
    <property type="project" value="UniProtKB-SubCell"/>
</dbReference>
<feature type="domain" description="HTH myb-type" evidence="61">
    <location>
        <begin position="135"/>
        <end position="185"/>
    </location>
</feature>
<keyword evidence="9" id="KW-0677">Repeat</keyword>
<keyword evidence="12" id="KW-0805">Transcription regulation</keyword>
<feature type="domain" description="Myb-like" evidence="60">
    <location>
        <begin position="131"/>
        <end position="181"/>
    </location>
</feature>
<evidence type="ECO:0000256" key="38">
    <source>
        <dbReference type="ARBA" id="ARBA00051487"/>
    </source>
</evidence>
<evidence type="ECO:0000256" key="51">
    <source>
        <dbReference type="ARBA" id="ARBA00066312"/>
    </source>
</evidence>
<evidence type="ECO:0000256" key="3">
    <source>
        <dbReference type="ARBA" id="ARBA00004253"/>
    </source>
</evidence>
<evidence type="ECO:0000256" key="54">
    <source>
        <dbReference type="ARBA" id="ARBA00066473"/>
    </source>
</evidence>
<comment type="catalytic activity">
    <reaction evidence="41">
        <text>(9Z,12Z)-octadecadienoyl-CoA + H2O = (9Z,12Z)-octadecadienoate + CoA + H(+)</text>
        <dbReference type="Rhea" id="RHEA:40143"/>
        <dbReference type="ChEBI" id="CHEBI:15377"/>
        <dbReference type="ChEBI" id="CHEBI:15378"/>
        <dbReference type="ChEBI" id="CHEBI:30245"/>
        <dbReference type="ChEBI" id="CHEBI:57287"/>
        <dbReference type="ChEBI" id="CHEBI:57383"/>
    </reaction>
    <physiologicalReaction direction="left-to-right" evidence="41">
        <dbReference type="Rhea" id="RHEA:40144"/>
    </physiologicalReaction>
</comment>
<feature type="region of interest" description="Disordered" evidence="59">
    <location>
        <begin position="1"/>
        <end position="32"/>
    </location>
</feature>
<keyword evidence="11" id="KW-0276">Fatty acid metabolism</keyword>
<dbReference type="EMBL" id="JAPTMU010000076">
    <property type="protein sequence ID" value="KAJ4922315.1"/>
    <property type="molecule type" value="Genomic_DNA"/>
</dbReference>
<comment type="catalytic activity">
    <reaction evidence="29">
        <text>decanedioyl-CoA + H2O = decanedioate + CoA + H(+)</text>
        <dbReference type="Rhea" id="RHEA:40591"/>
        <dbReference type="ChEBI" id="CHEBI:15377"/>
        <dbReference type="ChEBI" id="CHEBI:15378"/>
        <dbReference type="ChEBI" id="CHEBI:57287"/>
        <dbReference type="ChEBI" id="CHEBI:76283"/>
        <dbReference type="ChEBI" id="CHEBI:76316"/>
    </reaction>
    <physiologicalReaction direction="left-to-right" evidence="29">
        <dbReference type="Rhea" id="RHEA:40592"/>
    </physiologicalReaction>
</comment>
<comment type="catalytic activity">
    <reaction evidence="31">
        <text>octanedioyl-CoA + H2O = octanedioate + CoA + H(+)</text>
        <dbReference type="Rhea" id="RHEA:40587"/>
        <dbReference type="ChEBI" id="CHEBI:15377"/>
        <dbReference type="ChEBI" id="CHEBI:15378"/>
        <dbReference type="ChEBI" id="CHEBI:57287"/>
        <dbReference type="ChEBI" id="CHEBI:76282"/>
        <dbReference type="ChEBI" id="CHEBI:76317"/>
    </reaction>
    <physiologicalReaction direction="left-to-right" evidence="31">
        <dbReference type="Rhea" id="RHEA:40588"/>
    </physiologicalReaction>
</comment>
<evidence type="ECO:0000256" key="39">
    <source>
        <dbReference type="ARBA" id="ARBA00051522"/>
    </source>
</evidence>
<comment type="catalytic activity">
    <reaction evidence="39">
        <text>choloyl-CoA + H2O = cholate + CoA + H(+)</text>
        <dbReference type="Rhea" id="RHEA:14541"/>
        <dbReference type="ChEBI" id="CHEBI:15377"/>
        <dbReference type="ChEBI" id="CHEBI:15378"/>
        <dbReference type="ChEBI" id="CHEBI:29747"/>
        <dbReference type="ChEBI" id="CHEBI:57287"/>
        <dbReference type="ChEBI" id="CHEBI:57373"/>
        <dbReference type="EC" id="3.1.2.27"/>
    </reaction>
    <physiologicalReaction direction="left-to-right" evidence="39">
        <dbReference type="Rhea" id="RHEA:14542"/>
    </physiologicalReaction>
</comment>
<comment type="catalytic activity">
    <reaction evidence="43">
        <text>eicosanoyl-CoA + H2O = eicosanoate + CoA + H(+)</text>
        <dbReference type="Rhea" id="RHEA:40147"/>
        <dbReference type="ChEBI" id="CHEBI:15377"/>
        <dbReference type="ChEBI" id="CHEBI:15378"/>
        <dbReference type="ChEBI" id="CHEBI:32360"/>
        <dbReference type="ChEBI" id="CHEBI:57287"/>
        <dbReference type="ChEBI" id="CHEBI:57380"/>
    </reaction>
    <physiologicalReaction direction="left-to-right" evidence="43">
        <dbReference type="Rhea" id="RHEA:40148"/>
    </physiologicalReaction>
</comment>
<dbReference type="GO" id="GO:0047617">
    <property type="term" value="F:fatty acyl-CoA hydrolase activity"/>
    <property type="evidence" value="ECO:0007669"/>
    <property type="project" value="InterPro"/>
</dbReference>
<evidence type="ECO:0000256" key="46">
    <source>
        <dbReference type="ARBA" id="ARBA00052155"/>
    </source>
</evidence>
<dbReference type="NCBIfam" id="TIGR00189">
    <property type="entry name" value="tesB"/>
    <property type="match status" value="1"/>
</dbReference>
<dbReference type="InterPro" id="IPR029069">
    <property type="entry name" value="HotDog_dom_sf"/>
</dbReference>
<comment type="catalytic activity">
    <reaction evidence="42">
        <text>dodecanedioyl-CoA + H2O = dodecanedioate + CoA + H(+)</text>
        <dbReference type="Rhea" id="RHEA:40595"/>
        <dbReference type="ChEBI" id="CHEBI:15377"/>
        <dbReference type="ChEBI" id="CHEBI:15378"/>
        <dbReference type="ChEBI" id="CHEBI:57287"/>
        <dbReference type="ChEBI" id="CHEBI:76273"/>
        <dbReference type="ChEBI" id="CHEBI:76315"/>
    </reaction>
    <physiologicalReaction direction="left-to-right" evidence="42">
        <dbReference type="Rhea" id="RHEA:40596"/>
    </physiologicalReaction>
</comment>
<comment type="catalytic activity">
    <reaction evidence="37">
        <text>octadecanoyl-CoA + H2O = octadecanoate + CoA + H(+)</text>
        <dbReference type="Rhea" id="RHEA:30139"/>
        <dbReference type="ChEBI" id="CHEBI:15377"/>
        <dbReference type="ChEBI" id="CHEBI:15378"/>
        <dbReference type="ChEBI" id="CHEBI:25629"/>
        <dbReference type="ChEBI" id="CHEBI:57287"/>
        <dbReference type="ChEBI" id="CHEBI:57394"/>
    </reaction>
    <physiologicalReaction direction="left-to-right" evidence="37">
        <dbReference type="Rhea" id="RHEA:30140"/>
    </physiologicalReaction>
</comment>
<gene>
    <name evidence="62" type="ORF">JOQ06_022850</name>
</gene>
<evidence type="ECO:0000256" key="17">
    <source>
        <dbReference type="ARBA" id="ARBA00023242"/>
    </source>
</evidence>
<evidence type="ECO:0000256" key="16">
    <source>
        <dbReference type="ARBA" id="ARBA00023163"/>
    </source>
</evidence>
<keyword evidence="16" id="KW-0804">Transcription</keyword>
<evidence type="ECO:0000256" key="40">
    <source>
        <dbReference type="ARBA" id="ARBA00051584"/>
    </source>
</evidence>
<evidence type="ECO:0000256" key="9">
    <source>
        <dbReference type="ARBA" id="ARBA00022737"/>
    </source>
</evidence>
<dbReference type="GO" id="GO:0003677">
    <property type="term" value="F:DNA binding"/>
    <property type="evidence" value="ECO:0007669"/>
    <property type="project" value="UniProtKB-KW"/>
</dbReference>
<comment type="catalytic activity">
    <reaction evidence="27">
        <text>acetoacetyl-CoA + H2O = acetoacetate + CoA + H(+)</text>
        <dbReference type="Rhea" id="RHEA:15673"/>
        <dbReference type="ChEBI" id="CHEBI:13705"/>
        <dbReference type="ChEBI" id="CHEBI:15377"/>
        <dbReference type="ChEBI" id="CHEBI:15378"/>
        <dbReference type="ChEBI" id="CHEBI:57286"/>
        <dbReference type="ChEBI" id="CHEBI:57287"/>
        <dbReference type="EC" id="3.1.2.11"/>
    </reaction>
    <physiologicalReaction direction="left-to-right" evidence="27">
        <dbReference type="Rhea" id="RHEA:15674"/>
    </physiologicalReaction>
</comment>
<comment type="caution">
    <text evidence="62">The sequence shown here is derived from an EMBL/GenBank/DDBJ whole genome shotgun (WGS) entry which is preliminary data.</text>
</comment>
<dbReference type="Pfam" id="PF20789">
    <property type="entry name" value="4HBT_3C"/>
    <property type="match status" value="1"/>
</dbReference>
<evidence type="ECO:0000256" key="57">
    <source>
        <dbReference type="ARBA" id="ARBA00081380"/>
    </source>
</evidence>
<keyword evidence="7" id="KW-0719">Serine esterase</keyword>
<evidence type="ECO:0000256" key="22">
    <source>
        <dbReference type="ARBA" id="ARBA00047734"/>
    </source>
</evidence>
<comment type="catalytic activity">
    <reaction evidence="33">
        <text>chenodeoxycholoyl-CoA + H2O = chenodeoxycholate + CoA + H(+)</text>
        <dbReference type="Rhea" id="RHEA:31511"/>
        <dbReference type="ChEBI" id="CHEBI:15377"/>
        <dbReference type="ChEBI" id="CHEBI:15378"/>
        <dbReference type="ChEBI" id="CHEBI:36234"/>
        <dbReference type="ChEBI" id="CHEBI:57287"/>
        <dbReference type="ChEBI" id="CHEBI:62989"/>
        <dbReference type="EC" id="3.1.2.27"/>
    </reaction>
    <physiologicalReaction direction="left-to-right" evidence="33">
        <dbReference type="Rhea" id="RHEA:31512"/>
    </physiologicalReaction>
</comment>
<evidence type="ECO:0000256" key="21">
    <source>
        <dbReference type="ARBA" id="ARBA00047588"/>
    </source>
</evidence>
<dbReference type="PROSITE" id="PS51294">
    <property type="entry name" value="HTH_MYB"/>
    <property type="match status" value="3"/>
</dbReference>
<comment type="catalytic activity">
    <reaction evidence="18">
        <text>(5Z,8Z,11Z,14Z)-eicosatetraenoyl-CoA + H2O = (5Z,8Z,11Z,14Z)-eicosatetraenoate + CoA + H(+)</text>
        <dbReference type="Rhea" id="RHEA:40151"/>
        <dbReference type="ChEBI" id="CHEBI:15377"/>
        <dbReference type="ChEBI" id="CHEBI:15378"/>
        <dbReference type="ChEBI" id="CHEBI:32395"/>
        <dbReference type="ChEBI" id="CHEBI:57287"/>
        <dbReference type="ChEBI" id="CHEBI:57368"/>
    </reaction>
    <physiologicalReaction direction="left-to-right" evidence="18">
        <dbReference type="Rhea" id="RHEA:40152"/>
    </physiologicalReaction>
</comment>
<evidence type="ECO:0000259" key="61">
    <source>
        <dbReference type="PROSITE" id="PS51294"/>
    </source>
</evidence>
<name>A0AAD6AD09_9TELE</name>
<comment type="catalytic activity">
    <reaction evidence="40">
        <text>2,6-dimethylheptanoyl-CoA + H2O = 2,6-dimethylheptanoate + CoA + H(+)</text>
        <dbReference type="Rhea" id="RHEA:59952"/>
        <dbReference type="ChEBI" id="CHEBI:15377"/>
        <dbReference type="ChEBI" id="CHEBI:15378"/>
        <dbReference type="ChEBI" id="CHEBI:57287"/>
        <dbReference type="ChEBI" id="CHEBI:84847"/>
        <dbReference type="ChEBI" id="CHEBI:143533"/>
    </reaction>
    <physiologicalReaction direction="left-to-right" evidence="40">
        <dbReference type="Rhea" id="RHEA:59953"/>
    </physiologicalReaction>
</comment>
<dbReference type="EC" id="3.1.2.2" evidence="20"/>
<keyword evidence="13" id="KW-0443">Lipid metabolism</keyword>
<protein>
    <recommendedName>
        <fullName evidence="55">Acyl-coenzyme A thioesterase 8</fullName>
        <ecNumber evidence="6">3.1.2.1</ecNumber>
        <ecNumber evidence="54">3.1.2.11</ecNumber>
        <ecNumber evidence="20">3.1.2.2</ecNumber>
        <ecNumber evidence="53">3.1.2.27</ecNumber>
        <ecNumber evidence="52">3.1.2.3</ecNumber>
        <ecNumber evidence="51">3.1.2.5</ecNumber>
    </recommendedName>
    <alternativeName>
        <fullName evidence="56">Choloyl-coenzyme A thioesterase</fullName>
    </alternativeName>
    <alternativeName>
        <fullName evidence="58">Peroxisomal acyl-coenzyme A thioester hydrolase 1</fullName>
    </alternativeName>
    <alternativeName>
        <fullName evidence="57">Peroxisomal long-chain acyl-CoA thioesterase 1</fullName>
    </alternativeName>
</protein>
<comment type="catalytic activity">
    <reaction evidence="1">
        <text>butanoyl-CoA + H2O = butanoate + CoA + H(+)</text>
        <dbReference type="Rhea" id="RHEA:40111"/>
        <dbReference type="ChEBI" id="CHEBI:15377"/>
        <dbReference type="ChEBI" id="CHEBI:15378"/>
        <dbReference type="ChEBI" id="CHEBI:17968"/>
        <dbReference type="ChEBI" id="CHEBI:57287"/>
        <dbReference type="ChEBI" id="CHEBI:57371"/>
    </reaction>
    <physiologicalReaction direction="left-to-right" evidence="1">
        <dbReference type="Rhea" id="RHEA:40112"/>
    </physiologicalReaction>
</comment>
<comment type="catalytic activity">
    <reaction evidence="34">
        <text>hexanedioyl-CoA + H2O = hexanedioate + CoA + H(+)</text>
        <dbReference type="Rhea" id="RHEA:40583"/>
        <dbReference type="ChEBI" id="CHEBI:15377"/>
        <dbReference type="ChEBI" id="CHEBI:15378"/>
        <dbReference type="ChEBI" id="CHEBI:17128"/>
        <dbReference type="ChEBI" id="CHEBI:57287"/>
        <dbReference type="ChEBI" id="CHEBI:76327"/>
    </reaction>
    <physiologicalReaction direction="left-to-right" evidence="34">
        <dbReference type="Rhea" id="RHEA:40584"/>
    </physiologicalReaction>
</comment>
<evidence type="ECO:0000256" key="47">
    <source>
        <dbReference type="ARBA" id="ARBA00052772"/>
    </source>
</evidence>
<dbReference type="GO" id="GO:0047603">
    <property type="term" value="F:acetoacetyl-CoA hydrolase activity"/>
    <property type="evidence" value="ECO:0007669"/>
    <property type="project" value="UniProtKB-EC"/>
</dbReference>
<evidence type="ECO:0000256" key="10">
    <source>
        <dbReference type="ARBA" id="ARBA00022801"/>
    </source>
</evidence>
<dbReference type="InterPro" id="IPR003703">
    <property type="entry name" value="Acyl_CoA_thio"/>
</dbReference>
<evidence type="ECO:0000256" key="31">
    <source>
        <dbReference type="ARBA" id="ARBA00051113"/>
    </source>
</evidence>
<keyword evidence="14" id="KW-0238">DNA-binding</keyword>
<evidence type="ECO:0000256" key="52">
    <source>
        <dbReference type="ARBA" id="ARBA00066314"/>
    </source>
</evidence>
<feature type="domain" description="HTH myb-type" evidence="61">
    <location>
        <begin position="27"/>
        <end position="78"/>
    </location>
</feature>
<dbReference type="Gene3D" id="2.40.160.210">
    <property type="entry name" value="Acyl-CoA thioesterase, double hotdog domain"/>
    <property type="match status" value="1"/>
</dbReference>
<evidence type="ECO:0000256" key="41">
    <source>
        <dbReference type="ARBA" id="ARBA00051757"/>
    </source>
</evidence>
<comment type="subunit">
    <text evidence="5">Homodimer.</text>
</comment>
<feature type="domain" description="Myb-like" evidence="60">
    <location>
        <begin position="32"/>
        <end position="78"/>
    </location>
</feature>
<comment type="catalytic activity">
    <reaction evidence="23">
        <text>decanoyl-CoA + H2O = decanoate + CoA + H(+)</text>
        <dbReference type="Rhea" id="RHEA:40059"/>
        <dbReference type="ChEBI" id="CHEBI:15377"/>
        <dbReference type="ChEBI" id="CHEBI:15378"/>
        <dbReference type="ChEBI" id="CHEBI:27689"/>
        <dbReference type="ChEBI" id="CHEBI:57287"/>
        <dbReference type="ChEBI" id="CHEBI:61430"/>
    </reaction>
    <physiologicalReaction direction="left-to-right" evidence="23">
        <dbReference type="Rhea" id="RHEA:40060"/>
    </physiologicalReaction>
</comment>
<dbReference type="Gene3D" id="1.10.10.60">
    <property type="entry name" value="Homeodomain-like"/>
    <property type="match status" value="3"/>
</dbReference>
<comment type="catalytic activity">
    <reaction evidence="21">
        <text>octanoyl-CoA + H2O = octanoate + CoA + H(+)</text>
        <dbReference type="Rhea" id="RHEA:30143"/>
        <dbReference type="ChEBI" id="CHEBI:15377"/>
        <dbReference type="ChEBI" id="CHEBI:15378"/>
        <dbReference type="ChEBI" id="CHEBI:25646"/>
        <dbReference type="ChEBI" id="CHEBI:57287"/>
        <dbReference type="ChEBI" id="CHEBI:57386"/>
    </reaction>
    <physiologicalReaction direction="left-to-right" evidence="21">
        <dbReference type="Rhea" id="RHEA:30144"/>
    </physiologicalReaction>
</comment>